<dbReference type="PANTHER" id="PTHR35307">
    <property type="entry name" value="PROTEIN, PUTATIVE-RELATED"/>
    <property type="match status" value="1"/>
</dbReference>
<evidence type="ECO:0000256" key="1">
    <source>
        <dbReference type="SAM" id="Phobius"/>
    </source>
</evidence>
<evidence type="ECO:0000313" key="2">
    <source>
        <dbReference type="EMBL" id="PWA87103.1"/>
    </source>
</evidence>
<feature type="transmembrane region" description="Helical" evidence="1">
    <location>
        <begin position="142"/>
        <end position="165"/>
    </location>
</feature>
<feature type="transmembrane region" description="Helical" evidence="1">
    <location>
        <begin position="48"/>
        <end position="68"/>
    </location>
</feature>
<keyword evidence="3" id="KW-1185">Reference proteome</keyword>
<comment type="caution">
    <text evidence="2">The sequence shown here is derived from an EMBL/GenBank/DDBJ whole genome shotgun (WGS) entry which is preliminary data.</text>
</comment>
<feature type="transmembrane region" description="Helical" evidence="1">
    <location>
        <begin position="324"/>
        <end position="344"/>
    </location>
</feature>
<evidence type="ECO:0000313" key="3">
    <source>
        <dbReference type="Proteomes" id="UP000245207"/>
    </source>
</evidence>
<feature type="transmembrane region" description="Helical" evidence="1">
    <location>
        <begin position="284"/>
        <end position="304"/>
    </location>
</feature>
<dbReference type="OrthoDB" id="1915303at2759"/>
<keyword evidence="1" id="KW-0472">Membrane</keyword>
<keyword evidence="1" id="KW-0812">Transmembrane</keyword>
<feature type="transmembrane region" description="Helical" evidence="1">
    <location>
        <begin position="200"/>
        <end position="222"/>
    </location>
</feature>
<protein>
    <submittedName>
        <fullName evidence="2">Uncharacterized protein</fullName>
    </submittedName>
</protein>
<dbReference type="Proteomes" id="UP000245207">
    <property type="component" value="Unassembled WGS sequence"/>
</dbReference>
<accession>A0A2U1PMW3</accession>
<dbReference type="EMBL" id="PKPP01000947">
    <property type="protein sequence ID" value="PWA87103.1"/>
    <property type="molecule type" value="Genomic_DNA"/>
</dbReference>
<name>A0A2U1PMW3_ARTAN</name>
<dbReference type="AlphaFoldDB" id="A0A2U1PMW3"/>
<proteinExistence type="predicted"/>
<feature type="transmembrane region" description="Helical" evidence="1">
    <location>
        <begin position="417"/>
        <end position="439"/>
    </location>
</feature>
<gene>
    <name evidence="2" type="ORF">CTI12_AA135620</name>
</gene>
<feature type="transmembrane region" description="Helical" evidence="1">
    <location>
        <begin position="80"/>
        <end position="97"/>
    </location>
</feature>
<organism evidence="2 3">
    <name type="scientific">Artemisia annua</name>
    <name type="common">Sweet wormwood</name>
    <dbReference type="NCBI Taxonomy" id="35608"/>
    <lineage>
        <taxon>Eukaryota</taxon>
        <taxon>Viridiplantae</taxon>
        <taxon>Streptophyta</taxon>
        <taxon>Embryophyta</taxon>
        <taxon>Tracheophyta</taxon>
        <taxon>Spermatophyta</taxon>
        <taxon>Magnoliopsida</taxon>
        <taxon>eudicotyledons</taxon>
        <taxon>Gunneridae</taxon>
        <taxon>Pentapetalae</taxon>
        <taxon>asterids</taxon>
        <taxon>campanulids</taxon>
        <taxon>Asterales</taxon>
        <taxon>Asteraceae</taxon>
        <taxon>Asteroideae</taxon>
        <taxon>Anthemideae</taxon>
        <taxon>Artemisiinae</taxon>
        <taxon>Artemisia</taxon>
    </lineage>
</organism>
<sequence length="766" mass="87002">MGSNFTYDQVWYKLNSSNCFQKDIRNFLLDLVRTSDYEHKYSRPMPYIGIYIAVASLLGLVAMAVDLFHGLRSRKLWFPCKYFTLNAASLSVIAVAIKLPMDINNSMPGDVDQATNLGSMAFMCTMMANLLPSLATMDNKELLANIIALVVLVITLVVNVCIQIITGVVSDSSKPRFTVSVEQFKYQYRYVYIDSNRPLAIIYVVLLLVLLIIHACSALTILDSKRIIESKYQAGHEIALRDLKLQEPERLDVEKLRKHVSNYWIMAGTGSPQFMTACSATTSASGVICAFSTILDILIMIFTIKSLDDNEFASDYDWSMPVIFITQFIGVLIGTIAPLCRCFASLSFKVSIKWIWDHTKVFKVERYWTRKLSDWKQSSVPFLFRSRTCMVVLENSKVSILGFCIGFQKTVVVACKMISLIPIVFMVCVLFCFNCWKWLKVMFSASGIVLAETPEQVPQQKDFSQYVLKLQVDMEPAERTMKGILKSMNRLIRKAEKQQPKNLMKLLQKSKGFEGVENLYCHHVPPLLSTEYPECWSLPLISLTTIAISLPNIQNDIVDSLLRSVSEGLLYVTLVEESLNATHECVRIQKAAKMLWLEVEVHHKWLGNKVKDRVPQVNTARNTLEWFRDTAKNVTEVETMDIEELDNNSVCKSVSANSMYHITQTILLSYQDTIDELSQEVLFTRLSSMISGILAACLTNLPQVIAMKCHTSSIEKREASVYAAAHLLGETMQIINNLQDRELPSLNSDEFPFINKWCAYFRDPFP</sequence>
<reference evidence="2 3" key="1">
    <citation type="journal article" date="2018" name="Mol. Plant">
        <title>The genome of Artemisia annua provides insight into the evolution of Asteraceae family and artemisinin biosynthesis.</title>
        <authorList>
            <person name="Shen Q."/>
            <person name="Zhang L."/>
            <person name="Liao Z."/>
            <person name="Wang S."/>
            <person name="Yan T."/>
            <person name="Shi P."/>
            <person name="Liu M."/>
            <person name="Fu X."/>
            <person name="Pan Q."/>
            <person name="Wang Y."/>
            <person name="Lv Z."/>
            <person name="Lu X."/>
            <person name="Zhang F."/>
            <person name="Jiang W."/>
            <person name="Ma Y."/>
            <person name="Chen M."/>
            <person name="Hao X."/>
            <person name="Li L."/>
            <person name="Tang Y."/>
            <person name="Lv G."/>
            <person name="Zhou Y."/>
            <person name="Sun X."/>
            <person name="Brodelius P.E."/>
            <person name="Rose J.K.C."/>
            <person name="Tang K."/>
        </authorList>
    </citation>
    <scope>NUCLEOTIDE SEQUENCE [LARGE SCALE GENOMIC DNA]</scope>
    <source>
        <strain evidence="3">cv. Huhao1</strain>
        <tissue evidence="2">Leaf</tissue>
    </source>
</reference>
<feature type="transmembrane region" description="Helical" evidence="1">
    <location>
        <begin position="117"/>
        <end position="135"/>
    </location>
</feature>
<dbReference type="PANTHER" id="PTHR35307:SF6">
    <property type="entry name" value="TRANSMEMBRANE PROTEIN"/>
    <property type="match status" value="1"/>
</dbReference>
<keyword evidence="1" id="KW-1133">Transmembrane helix</keyword>